<gene>
    <name evidence="3" type="ORF">IAS62_005827</name>
</gene>
<sequence>MLIDIWPTLSLGALAAQAARISVLPDTAQVILSDTNNINTVELDVASVDEWDCDIRSWVRAPDLAPGHVHPAEARLAMNGSSCGEIVRWEVGLRFRERAIIKLRSKTVDDFPTKPKPAPYHFNRSMGHDYNDIFSVDGGWTYPDQDYQAQMAEYAEAMRNESLWNVQGVERVVFDTTQELPLDMIDTRDPVDEIRSFYVHVPNTNFPPINSDIWRSMSAGQDGQSINTETQMEYYHVLHLANGTVLDSPAGRSGFLPRPYPIAPSASRAPEESVAASLAAQIKLDSPRIVANETDDDDSQWIRPGRAVPLCDKGNLAEFHLKVNSDAKTGVQGRNVTLDFSLTRTGNGTEYPTFLDLRYVVERNLTWAYNFVHTEEEYADLVMPYRTSRRMSRPPSLPVGSMLKAPSLKELERRRDREAGHSMGIWYSSGGRYPLNNGDVRYDFEEKDDLGKDQYTFQLEIPIAEDALPTFMSTFESFLSTFRVNLHTTFLCENSTSDFAVEKVSADEPQYTERDAEWSEFRLPPKTDEPKSRKSQRQGRSLNHDGSIPFAVRLMSEEAVVDMPVHYLEPQALAPILSLDSKLVSNYPRVGSNLREEDPTQLKKSRYADGIRGLSRSRTMRNQGGLWMHAARLWQAAENKGQKDVI</sequence>
<feature type="chain" id="PRO_5046528059" evidence="2">
    <location>
        <begin position="19"/>
        <end position="646"/>
    </location>
</feature>
<organism evidence="3 4">
    <name type="scientific">Cryptococcus decagattii</name>
    <dbReference type="NCBI Taxonomy" id="1859122"/>
    <lineage>
        <taxon>Eukaryota</taxon>
        <taxon>Fungi</taxon>
        <taxon>Dikarya</taxon>
        <taxon>Basidiomycota</taxon>
        <taxon>Agaricomycotina</taxon>
        <taxon>Tremellomycetes</taxon>
        <taxon>Tremellales</taxon>
        <taxon>Cryptococcaceae</taxon>
        <taxon>Cryptococcus</taxon>
        <taxon>Cryptococcus gattii species complex</taxon>
    </lineage>
</organism>
<dbReference type="Proteomes" id="UP001432216">
    <property type="component" value="Chromosome 11"/>
</dbReference>
<evidence type="ECO:0000313" key="3">
    <source>
        <dbReference type="EMBL" id="WVO24459.1"/>
    </source>
</evidence>
<feature type="region of interest" description="Disordered" evidence="1">
    <location>
        <begin position="511"/>
        <end position="544"/>
    </location>
</feature>
<reference evidence="3 4" key="1">
    <citation type="submission" date="2024-01" db="EMBL/GenBank/DDBJ databases">
        <title>Comparative genomics of Cryptococcus and Kwoniella reveals pathogenesis evolution and contrasting modes of karyotype evolution via chromosome fusion or intercentromeric recombination.</title>
        <authorList>
            <person name="Coelho M.A."/>
            <person name="David-Palma M."/>
            <person name="Shea T."/>
            <person name="Bowers K."/>
            <person name="McGinley-Smith S."/>
            <person name="Mohammad A.W."/>
            <person name="Gnirke A."/>
            <person name="Yurkov A.M."/>
            <person name="Nowrousian M."/>
            <person name="Sun S."/>
            <person name="Cuomo C.A."/>
            <person name="Heitman J."/>
        </authorList>
    </citation>
    <scope>NUCLEOTIDE SEQUENCE [LARGE SCALE GENOMIC DNA]</scope>
    <source>
        <strain evidence="3 4">7685027</strain>
    </source>
</reference>
<dbReference type="EMBL" id="CP143816">
    <property type="protein sequence ID" value="WVO24459.1"/>
    <property type="molecule type" value="Genomic_DNA"/>
</dbReference>
<feature type="signal peptide" evidence="2">
    <location>
        <begin position="1"/>
        <end position="18"/>
    </location>
</feature>
<accession>A0ABZ2B186</accession>
<dbReference type="RefSeq" id="XP_064723698.1">
    <property type="nucleotide sequence ID" value="XM_064867626.1"/>
</dbReference>
<dbReference type="GeneID" id="89992596"/>
<feature type="compositionally biased region" description="Basic and acidic residues" evidence="1">
    <location>
        <begin position="511"/>
        <end position="532"/>
    </location>
</feature>
<evidence type="ECO:0000256" key="1">
    <source>
        <dbReference type="SAM" id="MobiDB-lite"/>
    </source>
</evidence>
<keyword evidence="4" id="KW-1185">Reference proteome</keyword>
<proteinExistence type="predicted"/>
<protein>
    <submittedName>
        <fullName evidence="3">Uncharacterized protein</fullName>
    </submittedName>
</protein>
<evidence type="ECO:0000313" key="4">
    <source>
        <dbReference type="Proteomes" id="UP001432216"/>
    </source>
</evidence>
<name>A0ABZ2B186_9TREE</name>
<evidence type="ECO:0000256" key="2">
    <source>
        <dbReference type="SAM" id="SignalP"/>
    </source>
</evidence>
<keyword evidence="2" id="KW-0732">Signal</keyword>